<accession>A0ABN4STZ4</accession>
<gene>
    <name evidence="1" type="ORF">A9798_00990</name>
</gene>
<evidence type="ECO:0000313" key="2">
    <source>
        <dbReference type="Proteomes" id="UP000175893"/>
    </source>
</evidence>
<name>A0ABN4STZ4_9GAMM</name>
<keyword evidence="2" id="KW-1185">Reference proteome</keyword>
<evidence type="ECO:0000313" key="1">
    <source>
        <dbReference type="EMBL" id="AOV95660.1"/>
    </source>
</evidence>
<protein>
    <submittedName>
        <fullName evidence="1">Uncharacterized protein</fullName>
    </submittedName>
</protein>
<dbReference type="Proteomes" id="UP000175893">
    <property type="component" value="Chromosome"/>
</dbReference>
<dbReference type="EMBL" id="CP016043">
    <property type="protein sequence ID" value="AOV95660.1"/>
    <property type="molecule type" value="Genomic_DNA"/>
</dbReference>
<sequence length="62" mass="7251">MYLLFVGSFGVLNDAARRLWQIANRKLFFYCFYHIDIFKHLACILAEHRDGGCVMADAVYVF</sequence>
<proteinExistence type="predicted"/>
<organism evidence="1 2">
    <name type="scientific">Edwardsiella hoshinae</name>
    <dbReference type="NCBI Taxonomy" id="93378"/>
    <lineage>
        <taxon>Bacteria</taxon>
        <taxon>Pseudomonadati</taxon>
        <taxon>Pseudomonadota</taxon>
        <taxon>Gammaproteobacteria</taxon>
        <taxon>Enterobacterales</taxon>
        <taxon>Hafniaceae</taxon>
        <taxon>Edwardsiella</taxon>
    </lineage>
</organism>
<reference evidence="1 2" key="1">
    <citation type="submission" date="2016-06" db="EMBL/GenBank/DDBJ databases">
        <title>Complete genome sequence of Edwardsiella hoshinae ATCC 35051.</title>
        <authorList>
            <person name="Reichley S.R."/>
            <person name="Waldbieser G.C."/>
            <person name="Lawrence M.L."/>
            <person name="Griffin M.J."/>
        </authorList>
    </citation>
    <scope>NUCLEOTIDE SEQUENCE [LARGE SCALE GENOMIC DNA]</scope>
    <source>
        <strain evidence="1 2">ATCC 35051</strain>
    </source>
</reference>